<feature type="compositionally biased region" description="Polar residues" evidence="1">
    <location>
        <begin position="155"/>
        <end position="166"/>
    </location>
</feature>
<gene>
    <name evidence="2" type="ORF">EJ02DRAFT_417652</name>
</gene>
<feature type="compositionally biased region" description="Basic and acidic residues" evidence="1">
    <location>
        <begin position="316"/>
        <end position="343"/>
    </location>
</feature>
<feature type="region of interest" description="Disordered" evidence="1">
    <location>
        <begin position="599"/>
        <end position="635"/>
    </location>
</feature>
<sequence length="1385" mass="145727">MEKIKSVLLGHKKEDDVAHNSPISSSTAAGHQQSTHDQTADHKVDGGGPYYDIKTTSGAPYTELTQPSGSAGLHEHDAHRRPEHVGNDGTLGHSDTPTASHHDSQSTNQTHAKDGGNSSIVPQKLQEKLPESVERAVPNAIHDTGDNKTHEYEGSNKTSDNASTLAAGSVRPDAYPHGKSNHAQDASIASIKSGVIGFGPGEKQGHAAMSMHNPTEEYKDRNQVVGGGDPGSASMTEGSGIHPNTGAEPYSQTGAIGHEHPGANSSLSTERQPYENTLRHESYTADTDRSFPLAGGVSSSTTRHPTEHTSTIHNKGISEREPGTKGKEVRFQDSPAREGHGREALAGAAAAATGIGASRALSHSEERGVQDVHPDALAAATAAASQSSTLPPSAPGQEYTGTQDRGLSGTSQTTNTSAPIVGLSGAGITGERPVNQRLESHHRHIPGEFISTPGEGSGTFLDYTPVVEPIANHPSGQTSFVEPTSTLDPSTGYHGSVDPASNAGQHELRHTGTLDEPRPRSSDEHHHGRDATFAGGLGAGAAGLGTYAASQKHETPEAGSSKPRYEEASPYSSKTIDPRVLGDKAKLDEQRFDPLAKIGVSPHSTQHTSNPVGSSVASGPAVSHGTSQPEDSQHHYGRDAAAIGTGVAAGGALHHALGRNDMPDSGTAVLSQDPSHASAPSTISTTQQTPNSSSPPANSGPTAPQQHSTGRDTFHGATGTPAPLADNSVHHQQPSGGLGHASTSNSTAIPEPRPEHHYGRDAGLAGAGAATAGGMYAASHDNKMETGPASNTLGPHSSNTANVLDPRVQPDPSQQIHHNVGSTSEDPASHTIGPHSSNIANIMDPRVQPDPAKQKEHTTTGPHQSDTLNRLDPKADEKTSKQGDHHYGRDAAVVGGTGAAGYGAYEVAKAYGDHRMTQPEASMTEQRYNPTAASANAPNSVSPSSKYDYNDPTTRSNVNRTDPNDHVNRNTALGGAGLAAAGIGAGAYAGSRHADNTQHLPLHQKQGFGSSGQSSSAMQPSYPTQGMTQALYPGQDTTASSYQTQGTTAPHNTHSQDPTTHQPYGSRQDPTKEDHTKRNVLLGTAGAAGIGGAAYGLSEHQDERERARLDKEQAERAKKEAHDHEKEQHRLDKEATKHDKEVHKHDKSVAAHEKDEHRFAKEHEKEQARLVKEQHQHEKEVEKDSEGEEKKKGGLLGFLHRDKSKKEKSTSSRDSSPRQSRDFSPRHSRDYAAAGTAGALGAGTTAAAYDDDHPDSPRWKGKNRLHKDPPKGHPAREALEHQHEGLHTGKREHVGVDGPIGNPNMISGDHETLKGVYGAHPVSDVGHNTTVTDPHTGLPMNIERFGSGTGGTDTNPTIHGQHGHPGLMGQSVTDWDAIKKADTPY</sequence>
<dbReference type="PANTHER" id="PTHR46563:SF4">
    <property type="entry name" value="ASPARTYL_ASPARAGINYL BETA-HYDROXYLASE ISOFORM X1"/>
    <property type="match status" value="1"/>
</dbReference>
<dbReference type="PANTHER" id="PTHR46563">
    <property type="entry name" value="RING-TYPE DOMAIN-CONTAINING PROTEIN"/>
    <property type="match status" value="1"/>
</dbReference>
<feature type="region of interest" description="Disordered" evidence="1">
    <location>
        <begin position="1002"/>
        <end position="1074"/>
    </location>
</feature>
<feature type="region of interest" description="Disordered" evidence="1">
    <location>
        <begin position="1"/>
        <end position="120"/>
    </location>
</feature>
<name>A0A6A5T5L5_9PLEO</name>
<feature type="compositionally biased region" description="Polar residues" evidence="1">
    <location>
        <begin position="1017"/>
        <end position="1028"/>
    </location>
</feature>
<reference evidence="2" key="1">
    <citation type="journal article" date="2020" name="Stud. Mycol.">
        <title>101 Dothideomycetes genomes: a test case for predicting lifestyles and emergence of pathogens.</title>
        <authorList>
            <person name="Haridas S."/>
            <person name="Albert R."/>
            <person name="Binder M."/>
            <person name="Bloem J."/>
            <person name="Labutti K."/>
            <person name="Salamov A."/>
            <person name="Andreopoulos B."/>
            <person name="Baker S."/>
            <person name="Barry K."/>
            <person name="Bills G."/>
            <person name="Bluhm B."/>
            <person name="Cannon C."/>
            <person name="Castanera R."/>
            <person name="Culley D."/>
            <person name="Daum C."/>
            <person name="Ezra D."/>
            <person name="Gonzalez J."/>
            <person name="Henrissat B."/>
            <person name="Kuo A."/>
            <person name="Liang C."/>
            <person name="Lipzen A."/>
            <person name="Lutzoni F."/>
            <person name="Magnuson J."/>
            <person name="Mondo S."/>
            <person name="Nolan M."/>
            <person name="Ohm R."/>
            <person name="Pangilinan J."/>
            <person name="Park H.-J."/>
            <person name="Ramirez L."/>
            <person name="Alfaro M."/>
            <person name="Sun H."/>
            <person name="Tritt A."/>
            <person name="Yoshinaga Y."/>
            <person name="Zwiers L.-H."/>
            <person name="Turgeon B."/>
            <person name="Goodwin S."/>
            <person name="Spatafora J."/>
            <person name="Crous P."/>
            <person name="Grigoriev I."/>
        </authorList>
    </citation>
    <scope>NUCLEOTIDE SEQUENCE</scope>
    <source>
        <strain evidence="2">CBS 161.51</strain>
    </source>
</reference>
<protein>
    <submittedName>
        <fullName evidence="2">Uncharacterized protein</fullName>
    </submittedName>
</protein>
<feature type="compositionally biased region" description="Low complexity" evidence="1">
    <location>
        <begin position="1004"/>
        <end position="1016"/>
    </location>
</feature>
<feature type="compositionally biased region" description="Polar residues" evidence="1">
    <location>
        <begin position="297"/>
        <end position="313"/>
    </location>
</feature>
<feature type="compositionally biased region" description="Basic and acidic residues" evidence="1">
    <location>
        <begin position="1099"/>
        <end position="1192"/>
    </location>
</feature>
<feature type="compositionally biased region" description="Basic and acidic residues" evidence="1">
    <location>
        <begin position="1199"/>
        <end position="1230"/>
    </location>
</feature>
<feature type="compositionally biased region" description="Basic and acidic residues" evidence="1">
    <location>
        <begin position="1"/>
        <end position="18"/>
    </location>
</feature>
<keyword evidence="3" id="KW-1185">Reference proteome</keyword>
<feature type="compositionally biased region" description="Polar residues" evidence="1">
    <location>
        <begin position="859"/>
        <end position="868"/>
    </location>
</feature>
<evidence type="ECO:0000313" key="2">
    <source>
        <dbReference type="EMBL" id="KAF1947470.1"/>
    </source>
</evidence>
<dbReference type="Proteomes" id="UP000800038">
    <property type="component" value="Unassembled WGS sequence"/>
</dbReference>
<feature type="compositionally biased region" description="Basic and acidic residues" evidence="1">
    <location>
        <begin position="143"/>
        <end position="154"/>
    </location>
</feature>
<proteinExistence type="predicted"/>
<feature type="region of interest" description="Disordered" evidence="1">
    <location>
        <begin position="1096"/>
        <end position="1275"/>
    </location>
</feature>
<feature type="compositionally biased region" description="Basic and acidic residues" evidence="1">
    <location>
        <begin position="506"/>
        <end position="530"/>
    </location>
</feature>
<feature type="compositionally biased region" description="Basic and acidic residues" evidence="1">
    <location>
        <begin position="277"/>
        <end position="289"/>
    </location>
</feature>
<dbReference type="OrthoDB" id="2590867at2759"/>
<feature type="compositionally biased region" description="Basic and acidic residues" evidence="1">
    <location>
        <begin position="1266"/>
        <end position="1275"/>
    </location>
</feature>
<feature type="compositionally biased region" description="Polar residues" evidence="1">
    <location>
        <begin position="730"/>
        <end position="748"/>
    </location>
</feature>
<feature type="compositionally biased region" description="Polar residues" evidence="1">
    <location>
        <begin position="263"/>
        <end position="275"/>
    </location>
</feature>
<evidence type="ECO:0000313" key="3">
    <source>
        <dbReference type="Proteomes" id="UP000800038"/>
    </source>
</evidence>
<dbReference type="EMBL" id="ML975998">
    <property type="protein sequence ID" value="KAF1947470.1"/>
    <property type="molecule type" value="Genomic_DNA"/>
</dbReference>
<feature type="compositionally biased region" description="Polar residues" evidence="1">
    <location>
        <begin position="54"/>
        <end position="69"/>
    </location>
</feature>
<organism evidence="2 3">
    <name type="scientific">Clathrospora elynae</name>
    <dbReference type="NCBI Taxonomy" id="706981"/>
    <lineage>
        <taxon>Eukaryota</taxon>
        <taxon>Fungi</taxon>
        <taxon>Dikarya</taxon>
        <taxon>Ascomycota</taxon>
        <taxon>Pezizomycotina</taxon>
        <taxon>Dothideomycetes</taxon>
        <taxon>Pleosporomycetidae</taxon>
        <taxon>Pleosporales</taxon>
        <taxon>Diademaceae</taxon>
        <taxon>Clathrospora</taxon>
    </lineage>
</organism>
<feature type="region of interest" description="Disordered" evidence="1">
    <location>
        <begin position="549"/>
        <end position="580"/>
    </location>
</feature>
<feature type="region of interest" description="Disordered" evidence="1">
    <location>
        <begin position="138"/>
        <end position="186"/>
    </location>
</feature>
<feature type="region of interest" description="Disordered" evidence="1">
    <location>
        <begin position="379"/>
        <end position="430"/>
    </location>
</feature>
<feature type="compositionally biased region" description="Basic and acidic residues" evidence="1">
    <location>
        <begin position="869"/>
        <end position="889"/>
    </location>
</feature>
<feature type="compositionally biased region" description="Polar residues" evidence="1">
    <location>
        <begin position="21"/>
        <end position="37"/>
    </location>
</feature>
<feature type="compositionally biased region" description="Low complexity" evidence="1">
    <location>
        <begin position="611"/>
        <end position="623"/>
    </location>
</feature>
<feature type="region of interest" description="Disordered" evidence="1">
    <location>
        <begin position="224"/>
        <end position="350"/>
    </location>
</feature>
<feature type="region of interest" description="Disordered" evidence="1">
    <location>
        <begin position="470"/>
        <end position="537"/>
    </location>
</feature>
<accession>A0A6A5T5L5</accession>
<evidence type="ECO:0000256" key="1">
    <source>
        <dbReference type="SAM" id="MobiDB-lite"/>
    </source>
</evidence>
<feature type="compositionally biased region" description="Low complexity" evidence="1">
    <location>
        <begin position="929"/>
        <end position="945"/>
    </location>
</feature>
<feature type="compositionally biased region" description="Low complexity" evidence="1">
    <location>
        <begin position="1232"/>
        <end position="1248"/>
    </location>
</feature>
<feature type="compositionally biased region" description="Polar residues" evidence="1">
    <location>
        <begin position="951"/>
        <end position="961"/>
    </location>
</feature>
<feature type="compositionally biased region" description="Polar residues" evidence="1">
    <location>
        <begin position="93"/>
        <end position="120"/>
    </location>
</feature>
<feature type="region of interest" description="Disordered" evidence="1">
    <location>
        <begin position="655"/>
        <end position="766"/>
    </location>
</feature>
<feature type="compositionally biased region" description="Polar residues" evidence="1">
    <location>
        <begin position="1035"/>
        <end position="1065"/>
    </location>
</feature>
<feature type="region of interest" description="Disordered" evidence="1">
    <location>
        <begin position="779"/>
        <end position="890"/>
    </location>
</feature>
<feature type="compositionally biased region" description="Low complexity" evidence="1">
    <location>
        <begin position="677"/>
        <end position="704"/>
    </location>
</feature>
<feature type="compositionally biased region" description="Basic and acidic residues" evidence="1">
    <location>
        <begin position="73"/>
        <end position="86"/>
    </location>
</feature>
<feature type="compositionally biased region" description="Polar residues" evidence="1">
    <location>
        <begin position="811"/>
        <end position="826"/>
    </location>
</feature>
<feature type="compositionally biased region" description="Polar residues" evidence="1">
    <location>
        <begin position="399"/>
        <end position="418"/>
    </location>
</feature>
<feature type="region of interest" description="Disordered" evidence="1">
    <location>
        <begin position="920"/>
        <end position="972"/>
    </location>
</feature>
<feature type="compositionally biased region" description="Low complexity" evidence="1">
    <location>
        <begin position="379"/>
        <end position="391"/>
    </location>
</feature>
<feature type="compositionally biased region" description="Polar residues" evidence="1">
    <location>
        <begin position="474"/>
        <end position="489"/>
    </location>
</feature>
<feature type="compositionally biased region" description="Polar residues" evidence="1">
    <location>
        <begin position="788"/>
        <end position="802"/>
    </location>
</feature>